<dbReference type="GO" id="GO:0005737">
    <property type="term" value="C:cytoplasm"/>
    <property type="evidence" value="ECO:0007669"/>
    <property type="project" value="UniProtKB-SubCell"/>
</dbReference>
<keyword evidence="20" id="KW-1185">Reference proteome</keyword>
<dbReference type="Pfam" id="PF17755">
    <property type="entry name" value="UvrA_DNA-bind"/>
    <property type="match status" value="2"/>
</dbReference>
<dbReference type="Proteomes" id="UP000318313">
    <property type="component" value="Chromosome"/>
</dbReference>
<evidence type="ECO:0000256" key="17">
    <source>
        <dbReference type="SAM" id="MobiDB-lite"/>
    </source>
</evidence>
<dbReference type="CDD" id="cd03271">
    <property type="entry name" value="ABC_UvrA_II"/>
    <property type="match status" value="2"/>
</dbReference>
<evidence type="ECO:0000256" key="9">
    <source>
        <dbReference type="ARBA" id="ARBA00022833"/>
    </source>
</evidence>
<keyword evidence="10" id="KW-0067">ATP-binding</keyword>
<feature type="domain" description="ABC transporter" evidence="18">
    <location>
        <begin position="1622"/>
        <end position="1959"/>
    </location>
</feature>
<dbReference type="InterPro" id="IPR017871">
    <property type="entry name" value="ABC_transporter-like_CS"/>
</dbReference>
<evidence type="ECO:0000256" key="14">
    <source>
        <dbReference type="ARBA" id="ARBA00038000"/>
    </source>
</evidence>
<keyword evidence="2" id="KW-0963">Cytoplasm</keyword>
<keyword evidence="3" id="KW-0479">Metal-binding</keyword>
<feature type="compositionally biased region" description="Basic residues" evidence="17">
    <location>
        <begin position="1955"/>
        <end position="1964"/>
    </location>
</feature>
<keyword evidence="9" id="KW-0862">Zinc</keyword>
<dbReference type="GO" id="GO:0006289">
    <property type="term" value="P:nucleotide-excision repair"/>
    <property type="evidence" value="ECO:0007669"/>
    <property type="project" value="InterPro"/>
</dbReference>
<dbReference type="GO" id="GO:0004518">
    <property type="term" value="F:nuclease activity"/>
    <property type="evidence" value="ECO:0007669"/>
    <property type="project" value="UniProtKB-KW"/>
</dbReference>
<evidence type="ECO:0000256" key="2">
    <source>
        <dbReference type="ARBA" id="ARBA00022490"/>
    </source>
</evidence>
<evidence type="ECO:0000256" key="5">
    <source>
        <dbReference type="ARBA" id="ARBA00022741"/>
    </source>
</evidence>
<evidence type="ECO:0000256" key="15">
    <source>
        <dbReference type="ARBA" id="ARBA00039316"/>
    </source>
</evidence>
<organism evidence="19 20">
    <name type="scientific">Gimesia fumaroli</name>
    <dbReference type="NCBI Taxonomy" id="2527976"/>
    <lineage>
        <taxon>Bacteria</taxon>
        <taxon>Pseudomonadati</taxon>
        <taxon>Planctomycetota</taxon>
        <taxon>Planctomycetia</taxon>
        <taxon>Planctomycetales</taxon>
        <taxon>Planctomycetaceae</taxon>
        <taxon>Gimesia</taxon>
    </lineage>
</organism>
<keyword evidence="12" id="KW-0238">DNA-binding</keyword>
<evidence type="ECO:0000256" key="3">
    <source>
        <dbReference type="ARBA" id="ARBA00022723"/>
    </source>
</evidence>
<dbReference type="InterPro" id="IPR027417">
    <property type="entry name" value="P-loop_NTPase"/>
</dbReference>
<dbReference type="Gene3D" id="1.20.1580.10">
    <property type="entry name" value="ABC transporter ATPase like domain"/>
    <property type="match status" value="4"/>
</dbReference>
<dbReference type="InterPro" id="IPR041102">
    <property type="entry name" value="UvrA_inter"/>
</dbReference>
<evidence type="ECO:0000256" key="7">
    <source>
        <dbReference type="ARBA" id="ARBA00022769"/>
    </source>
</evidence>
<evidence type="ECO:0000313" key="20">
    <source>
        <dbReference type="Proteomes" id="UP000318313"/>
    </source>
</evidence>
<name>A0A518IHS7_9PLAN</name>
<dbReference type="PANTHER" id="PTHR43152:SF3">
    <property type="entry name" value="UVRABC SYSTEM PROTEIN A"/>
    <property type="match status" value="1"/>
</dbReference>
<dbReference type="Gene3D" id="1.10.8.280">
    <property type="entry name" value="ABC transporter ATPase domain-like"/>
    <property type="match status" value="2"/>
</dbReference>
<evidence type="ECO:0000256" key="8">
    <source>
        <dbReference type="ARBA" id="ARBA00022771"/>
    </source>
</evidence>
<dbReference type="SUPFAM" id="SSF52540">
    <property type="entry name" value="P-loop containing nucleoside triphosphate hydrolases"/>
    <property type="match status" value="4"/>
</dbReference>
<evidence type="ECO:0000313" key="19">
    <source>
        <dbReference type="EMBL" id="QDV52653.1"/>
    </source>
</evidence>
<dbReference type="InterPro" id="IPR004602">
    <property type="entry name" value="UvrA"/>
</dbReference>
<dbReference type="SMART" id="SM00382">
    <property type="entry name" value="AAA"/>
    <property type="match status" value="3"/>
</dbReference>
<proteinExistence type="inferred from homology"/>
<keyword evidence="11" id="KW-0267">Excision nuclease</keyword>
<dbReference type="InterPro" id="IPR003439">
    <property type="entry name" value="ABC_transporter-like_ATP-bd"/>
</dbReference>
<dbReference type="PROSITE" id="PS50893">
    <property type="entry name" value="ABC_TRANSPORTER_2"/>
    <property type="match status" value="2"/>
</dbReference>
<dbReference type="Pfam" id="PF17760">
    <property type="entry name" value="UvrA_inter"/>
    <property type="match status" value="2"/>
</dbReference>
<evidence type="ECO:0000256" key="13">
    <source>
        <dbReference type="ARBA" id="ARBA00023204"/>
    </source>
</evidence>
<evidence type="ECO:0000256" key="6">
    <source>
        <dbReference type="ARBA" id="ARBA00022763"/>
    </source>
</evidence>
<reference evidence="19 20" key="1">
    <citation type="submission" date="2019-03" db="EMBL/GenBank/DDBJ databases">
        <title>Deep-cultivation of Planctomycetes and their phenomic and genomic characterization uncovers novel biology.</title>
        <authorList>
            <person name="Wiegand S."/>
            <person name="Jogler M."/>
            <person name="Boedeker C."/>
            <person name="Pinto D."/>
            <person name="Vollmers J."/>
            <person name="Rivas-Marin E."/>
            <person name="Kohn T."/>
            <person name="Peeters S.H."/>
            <person name="Heuer A."/>
            <person name="Rast P."/>
            <person name="Oberbeckmann S."/>
            <person name="Bunk B."/>
            <person name="Jeske O."/>
            <person name="Meyerdierks A."/>
            <person name="Storesund J.E."/>
            <person name="Kallscheuer N."/>
            <person name="Luecker S."/>
            <person name="Lage O.M."/>
            <person name="Pohl T."/>
            <person name="Merkel B.J."/>
            <person name="Hornburger P."/>
            <person name="Mueller R.-W."/>
            <person name="Bruemmer F."/>
            <person name="Labrenz M."/>
            <person name="Spormann A.M."/>
            <person name="Op den Camp H."/>
            <person name="Overmann J."/>
            <person name="Amann R."/>
            <person name="Jetten M.S.M."/>
            <person name="Mascher T."/>
            <person name="Medema M.H."/>
            <person name="Devos D.P."/>
            <person name="Kaster A.-K."/>
            <person name="Ovreas L."/>
            <person name="Rohde M."/>
            <person name="Galperin M.Y."/>
            <person name="Jogler C."/>
        </authorList>
    </citation>
    <scope>NUCLEOTIDE SEQUENCE [LARGE SCALE GENOMIC DNA]</scope>
    <source>
        <strain evidence="19 20">Enr17</strain>
    </source>
</reference>
<dbReference type="PROSITE" id="PS00211">
    <property type="entry name" value="ABC_TRANSPORTER_1"/>
    <property type="match status" value="4"/>
</dbReference>
<dbReference type="NCBIfam" id="NF001503">
    <property type="entry name" value="PRK00349.1"/>
    <property type="match status" value="2"/>
</dbReference>
<evidence type="ECO:0000256" key="4">
    <source>
        <dbReference type="ARBA" id="ARBA00022737"/>
    </source>
</evidence>
<evidence type="ECO:0000256" key="1">
    <source>
        <dbReference type="ARBA" id="ARBA00004496"/>
    </source>
</evidence>
<dbReference type="EMBL" id="CP037452">
    <property type="protein sequence ID" value="QDV52653.1"/>
    <property type="molecule type" value="Genomic_DNA"/>
</dbReference>
<gene>
    <name evidence="19" type="primary">uvrA_3</name>
    <name evidence="19" type="ORF">Enr17x_47180</name>
</gene>
<sequence>MSQTDIIITGAREHNLQNVSVQLPRNRLIVMTGVSGSGKSSLAFDTLYAEGQRRYVESLSSYARQFLGQMPKPEVDAISGLAPSISIQQKMSGRNPRSTVGTITEIYDYLRVLFARVGLGSCENCGKPISSQSSERIIDSISLLPEKTRFSILAPLIQQQKGEYKDLFEDLSKQGFLRARVDGRIVQLTDQLQLDRQMRHTIEVVIDRLVAGKVSRARLAESVELALKQGNGTLIVAQELSAKHPDKENAETLQDKIFSSRYACADCGISYEPPTPQLFSFNSPLGMCNECNGLGMRYDFPLDSLLKKESLSIQKGAFELLGPLSKVGKWRRHIYNGVARSIEKNLKLPEDSFLKTPWNELPEAAQHQFLYGTGERNITFSWRHSGGVWKHGGTWEGYIEELLESYRKTSNPMRRRQLEKYMDFVQCSSCHGTRLNTQARHVHITSTSYSSNGSQKPSAKTLPEVCAFSIEEAATFFESLELDETGLLIADEVLKEIRGRLGFLLRCGLNYLTLDRTAPTLSGGESQRIRLAGQIGCGLVGVVYILDEPSIGLHPRDNTMLLESLCDLRDQGNTVIVVEHDEETMRAADHIVDFGPGPGIRGGHIVAEGTYQKVLKAKESVTAQFLSGKEKIEIPETRRRLVKKESITIKGAKHHNLKNISASIPTKGFICVTGVSGSGKSSLVNDILWPVLNKSVNKGKGNPGDHQKVTGLEFIDKAIDIDQSPIGRTPRSNPATYVKVFDLIRDLYAKLPDARARGYKAGRFSFNVAGGRCEACEGHGANKLEMDFLADVWVPCPVCEGRRFHHETLEIRYKGANIAEVLEMDIQQAIEHFQNVPKILKLLESLHNVGLDYLKLGQPSPTLSGGEAQRVKLARELGKRSTGSTFYLLDEPTTGLHFADVKLLLKVLHHLVDAGNTVLVVEHHLDVIKTADWVIDLGPEGGEGGGTILVEGTPEEVAACSHSYTGLALKEQTDLVPSKSTKRKKKIKALTLNNPHLRWQSANQKRNGKPKGDSKEITIRGAGQHNLQNLDLQIPRNQMNVFCGPSGSGKSSLAMDTLYAEGQRRYVESLSAYARQFLGQMPKPKFEHIHGLSPAIAIEQKTTGHSPRSTVGTVTEIYDYLRVLYARLGTMYCPDCDVPVETQTTDEVIERILAMEAGTKLLILAPVEINVGQAYETLWEKLKSQGFLRVRIDGTTYRLEEVPEIDRRRRHEVEVVLDRITVAAKNRSRIADSVESALALGEGLMYTCYCDETIPEEEWDFETFSLFYFCEQCGQSFEELTPHNYSFNSPLGWCEYCEGLGTELGTNLSELIPDPNRSLEDAAVAAWPDPRTNPEFNKTLVALAKQFRIPLDVPFNQLSVKQQRVVLYGDEDRWIPLDDSGRIQFQYKGLYPAIEEASRLSFAFRSRLHEMTGEVPCSVCHGSRLRTDAAAVRFQGKTIGQFCDLPLSDALAFIKTAKLDKRQKQIAGDLIKEATSRLEFLVDVGLEYLTLSRPLPTLSGGESQRIRLAGQVGRSLTGVLYVLDEPTIGLHPRDNTRLINTLKKLRDIGNTIVMVEHDREVLEASDCLYDFGPGAGRFGGTIVGKGSPKQLQRKKKSLTGQYLSDQLTIPLPQERRVIYEKQGKTDVAVSPTGHWLELKGARQHNLQSVDLSIPLGAFVCITGVSGSGKSSLIEETLARAVTKKLHRSKVAPGPFDDLLGLEQINKAIIVDQRPLGNTPASNPATYTGVFDQIRELFSRLPDSKVRGYQPGRFSFNRSGGRCEDCEGNGQRCIEMHFLPDVWVTCETCNGKRYNQETLSVKYKGKSIADVLEMSIGEVAELFNNIPAIRRTMETLCAIGLDYLTLGQSAPTLSGGESQRVKLAAELARPSTGKTLYLLDEPTTGLHFDDIAKLLKVLNSLVELGNTVIVIEHNLDVIKTADWLVDVGPEAGIGGGRIIAAGTPEKLVEHADRFQKQKGKARSSKSKQPPLLRSYTGEILKPILASGDREEREVFDAQSLGEKQAGDLDLKQIGRDAQMPWQKEGRRWHTQDHVSLSGAACQWEGGALEAVIDFVENKEGFGEINWNHRSIVEVNGPVKKQGWFLHANTGDEWLLRLNFRVKRNTFKQDELREELALKSLDDLDELPIYGRSNRVRVKNLKGPWQEVSLTVHWEEEISTPAFMEFLETACESYLGLIQRDEIKPEEIMPWKVLKKKWHLSRKGFPNNKRVVWDAALLESLFDLVEQTYPDADIQWDSKSLVNFTRAGKKKSFLTIHTKRREGVDLTLQSSSGQLTLGKIADLGSDREIKTDSKGKELARIRFTNQKQVQTKAFKQLLKSMTDE</sequence>
<dbReference type="PANTHER" id="PTHR43152">
    <property type="entry name" value="UVRABC SYSTEM PROTEIN A"/>
    <property type="match status" value="1"/>
</dbReference>
<dbReference type="GO" id="GO:0005524">
    <property type="term" value="F:ATP binding"/>
    <property type="evidence" value="ECO:0007669"/>
    <property type="project" value="UniProtKB-KW"/>
</dbReference>
<dbReference type="InterPro" id="IPR003593">
    <property type="entry name" value="AAA+_ATPase"/>
</dbReference>
<dbReference type="Gene3D" id="3.30.1490.20">
    <property type="entry name" value="ATP-grasp fold, A domain"/>
    <property type="match status" value="2"/>
</dbReference>
<keyword evidence="8" id="KW-0863">Zinc-finger</keyword>
<comment type="subcellular location">
    <subcellularLocation>
        <location evidence="1">Cytoplasm</location>
    </subcellularLocation>
</comment>
<protein>
    <recommendedName>
        <fullName evidence="15">UvrABC system protein A</fullName>
    </recommendedName>
    <alternativeName>
        <fullName evidence="16">Excinuclease ABC subunit A</fullName>
    </alternativeName>
</protein>
<dbReference type="RefSeq" id="WP_145311948.1">
    <property type="nucleotide sequence ID" value="NZ_CP037452.1"/>
</dbReference>
<dbReference type="OrthoDB" id="9809851at2"/>
<evidence type="ECO:0000259" key="18">
    <source>
        <dbReference type="PROSITE" id="PS50893"/>
    </source>
</evidence>
<dbReference type="GO" id="GO:0008270">
    <property type="term" value="F:zinc ion binding"/>
    <property type="evidence" value="ECO:0007669"/>
    <property type="project" value="UniProtKB-KW"/>
</dbReference>
<evidence type="ECO:0000256" key="12">
    <source>
        <dbReference type="ARBA" id="ARBA00023125"/>
    </source>
</evidence>
<evidence type="ECO:0000256" key="16">
    <source>
        <dbReference type="ARBA" id="ARBA00042156"/>
    </source>
</evidence>
<keyword evidence="5" id="KW-0547">Nucleotide-binding</keyword>
<feature type="region of interest" description="Disordered" evidence="17">
    <location>
        <begin position="1950"/>
        <end position="1969"/>
    </location>
</feature>
<accession>A0A518IHS7</accession>
<dbReference type="GO" id="GO:0009380">
    <property type="term" value="C:excinuclease repair complex"/>
    <property type="evidence" value="ECO:0007669"/>
    <property type="project" value="InterPro"/>
</dbReference>
<dbReference type="GO" id="GO:0003677">
    <property type="term" value="F:DNA binding"/>
    <property type="evidence" value="ECO:0007669"/>
    <property type="project" value="UniProtKB-KW"/>
</dbReference>
<evidence type="ECO:0000256" key="11">
    <source>
        <dbReference type="ARBA" id="ARBA00022881"/>
    </source>
</evidence>
<dbReference type="KEGG" id="gfm:Enr17x_47180"/>
<keyword evidence="6" id="KW-0227">DNA damage</keyword>
<dbReference type="InterPro" id="IPR013815">
    <property type="entry name" value="ATP_grasp_subdomain_1"/>
</dbReference>
<dbReference type="Gene3D" id="3.40.50.300">
    <property type="entry name" value="P-loop containing nucleotide triphosphate hydrolases"/>
    <property type="match status" value="4"/>
</dbReference>
<dbReference type="InterPro" id="IPR041552">
    <property type="entry name" value="UvrA_DNA-bd"/>
</dbReference>
<keyword evidence="4" id="KW-0677">Repeat</keyword>
<keyword evidence="13" id="KW-0234">DNA repair</keyword>
<dbReference type="GO" id="GO:0016887">
    <property type="term" value="F:ATP hydrolysis activity"/>
    <property type="evidence" value="ECO:0007669"/>
    <property type="project" value="InterPro"/>
</dbReference>
<comment type="similarity">
    <text evidence="14">Belongs to the ABC transporter superfamily. UvrA family.</text>
</comment>
<dbReference type="NCBIfam" id="TIGR00630">
    <property type="entry name" value="uvra"/>
    <property type="match status" value="2"/>
</dbReference>
<keyword evidence="7" id="KW-0228">DNA excision</keyword>
<evidence type="ECO:0000256" key="10">
    <source>
        <dbReference type="ARBA" id="ARBA00022840"/>
    </source>
</evidence>
<feature type="domain" description="ABC transporter" evidence="18">
    <location>
        <begin position="642"/>
        <end position="970"/>
    </location>
</feature>